<accession>A0A1E5VX84</accession>
<protein>
    <submittedName>
        <fullName evidence="1">Uncharacterized protein</fullName>
    </submittedName>
</protein>
<dbReference type="Proteomes" id="UP000095767">
    <property type="component" value="Unassembled WGS sequence"/>
</dbReference>
<proteinExistence type="predicted"/>
<evidence type="ECO:0000313" key="1">
    <source>
        <dbReference type="EMBL" id="OEL29713.1"/>
    </source>
</evidence>
<organism evidence="1 2">
    <name type="scientific">Dichanthelium oligosanthes</name>
    <dbReference type="NCBI Taxonomy" id="888268"/>
    <lineage>
        <taxon>Eukaryota</taxon>
        <taxon>Viridiplantae</taxon>
        <taxon>Streptophyta</taxon>
        <taxon>Embryophyta</taxon>
        <taxon>Tracheophyta</taxon>
        <taxon>Spermatophyta</taxon>
        <taxon>Magnoliopsida</taxon>
        <taxon>Liliopsida</taxon>
        <taxon>Poales</taxon>
        <taxon>Poaceae</taxon>
        <taxon>PACMAD clade</taxon>
        <taxon>Panicoideae</taxon>
        <taxon>Panicodae</taxon>
        <taxon>Paniceae</taxon>
        <taxon>Dichantheliinae</taxon>
        <taxon>Dichanthelium</taxon>
    </lineage>
</organism>
<name>A0A1E5VX84_9POAL</name>
<reference evidence="1 2" key="1">
    <citation type="submission" date="2016-09" db="EMBL/GenBank/DDBJ databases">
        <title>The draft genome of Dichanthelium oligosanthes: A C3 panicoid grass species.</title>
        <authorList>
            <person name="Studer A.J."/>
            <person name="Schnable J.C."/>
            <person name="Brutnell T.P."/>
        </authorList>
    </citation>
    <scope>NUCLEOTIDE SEQUENCE [LARGE SCALE GENOMIC DNA]</scope>
    <source>
        <strain evidence="2">cv. Kellogg 1175</strain>
        <tissue evidence="1">Leaf</tissue>
    </source>
</reference>
<evidence type="ECO:0000313" key="2">
    <source>
        <dbReference type="Proteomes" id="UP000095767"/>
    </source>
</evidence>
<comment type="caution">
    <text evidence="1">The sequence shown here is derived from an EMBL/GenBank/DDBJ whole genome shotgun (WGS) entry which is preliminary data.</text>
</comment>
<dbReference type="EMBL" id="LWDX02027030">
    <property type="protein sequence ID" value="OEL29713.1"/>
    <property type="molecule type" value="Genomic_DNA"/>
</dbReference>
<sequence>MFQLAAPLLWPLNLWLPLARHLPGACAALCGALASHAAWLRAAYARGITVWRQRRRGSGGGDGIDEHVRHALLAIPY</sequence>
<gene>
    <name evidence="1" type="ORF">BAE44_0009269</name>
</gene>
<keyword evidence="2" id="KW-1185">Reference proteome</keyword>
<dbReference type="AlphaFoldDB" id="A0A1E5VX84"/>